<comment type="caution">
    <text evidence="2">The sequence shown here is derived from an EMBL/GenBank/DDBJ whole genome shotgun (WGS) entry which is preliminary data.</text>
</comment>
<dbReference type="VEuPathDB" id="TriTrypDB:TcCL_ESM12780"/>
<keyword evidence="1" id="KW-1133">Transmembrane helix</keyword>
<evidence type="ECO:0000313" key="2">
    <source>
        <dbReference type="EMBL" id="PWU97860.1"/>
    </source>
</evidence>
<sequence length="296" mass="32298">MNAASNLNVLRVLVVGDTGVGKTLLLRRLLQAVAPGEASLDTTWSPTTGFHVEVILEKNQQFSLRDSIAVSCVAFIELGGNRNFGPSSQFPISLMSFDGVIFVYDRHNANSAIGLSYWYEDLKNYGVVGIVGGAKVMLLETALSPSVSNSPNANSGLPDELLGAYLQRNIKTPPPWKRRFNKIKSSIAQGVGSSRLSVRDFLHHQGTLRVRVAVFILQWALKIENLLLFLVAVILFGPHQQSVRLRRPSVAEALAMISSDVAGTQTVFSCPLFGQLEFEASALGKLLSFVDSLRRD</sequence>
<dbReference type="VEuPathDB" id="TriTrypDB:Tc_MARK_3535"/>
<dbReference type="VEuPathDB" id="TriTrypDB:TcCLB.508307.40"/>
<dbReference type="AlphaFoldDB" id="A0A2V2VNG4"/>
<gene>
    <name evidence="2" type="ORF">C4B63_14g220</name>
</gene>
<dbReference type="SUPFAM" id="SSF52540">
    <property type="entry name" value="P-loop containing nucleoside triphosphate hydrolases"/>
    <property type="match status" value="1"/>
</dbReference>
<dbReference type="PROSITE" id="PS00675">
    <property type="entry name" value="SIGMA54_INTERACT_1"/>
    <property type="match status" value="1"/>
</dbReference>
<dbReference type="VEuPathDB" id="TriTrypDB:ECC02_000616"/>
<keyword evidence="1" id="KW-0812">Transmembrane</keyword>
<dbReference type="VEuPathDB" id="TriTrypDB:TcBrA4_0014430"/>
<name>A0A2V2VNG4_TRYCR</name>
<dbReference type="VEuPathDB" id="TriTrypDB:TCSYLVIO_004792"/>
<dbReference type="VEuPathDB" id="TriTrypDB:C3747_19g197"/>
<reference evidence="2 3" key="1">
    <citation type="journal article" date="2018" name="Microb. Genom.">
        <title>Expanding an expanded genome: long-read sequencing of Trypanosoma cruzi.</title>
        <authorList>
            <person name="Berna L."/>
            <person name="Rodriguez M."/>
            <person name="Chiribao M.L."/>
            <person name="Parodi-Talice A."/>
            <person name="Pita S."/>
            <person name="Rijo G."/>
            <person name="Alvarez-Valin F."/>
            <person name="Robello C."/>
        </authorList>
    </citation>
    <scope>NUCLEOTIDE SEQUENCE [LARGE SCALE GENOMIC DNA]</scope>
    <source>
        <strain evidence="2 3">Dm28c</strain>
    </source>
</reference>
<dbReference type="InterPro" id="IPR027417">
    <property type="entry name" value="P-loop_NTPase"/>
</dbReference>
<dbReference type="InterPro" id="IPR025662">
    <property type="entry name" value="Sigma_54_int_dom_ATP-bd_1"/>
</dbReference>
<organism evidence="2 3">
    <name type="scientific">Trypanosoma cruzi</name>
    <dbReference type="NCBI Taxonomy" id="5693"/>
    <lineage>
        <taxon>Eukaryota</taxon>
        <taxon>Discoba</taxon>
        <taxon>Euglenozoa</taxon>
        <taxon>Kinetoplastea</taxon>
        <taxon>Metakinetoplastina</taxon>
        <taxon>Trypanosomatida</taxon>
        <taxon>Trypanosomatidae</taxon>
        <taxon>Trypanosoma</taxon>
        <taxon>Schizotrypanum</taxon>
    </lineage>
</organism>
<dbReference type="Gene3D" id="3.40.50.300">
    <property type="entry name" value="P-loop containing nucleotide triphosphate hydrolases"/>
    <property type="match status" value="1"/>
</dbReference>
<evidence type="ECO:0000256" key="1">
    <source>
        <dbReference type="SAM" id="Phobius"/>
    </source>
</evidence>
<dbReference type="Proteomes" id="UP000246121">
    <property type="component" value="Unassembled WGS sequence"/>
</dbReference>
<feature type="transmembrane region" description="Helical" evidence="1">
    <location>
        <begin position="212"/>
        <end position="237"/>
    </location>
</feature>
<protein>
    <submittedName>
        <fullName evidence="2">Uncharacterized protein</fullName>
    </submittedName>
</protein>
<proteinExistence type="predicted"/>
<dbReference type="VEuPathDB" id="TriTrypDB:BCY84_11147"/>
<accession>A0A2V2VNG4</accession>
<dbReference type="VEuPathDB" id="TriTrypDB:TcG_00410"/>
<dbReference type="EMBL" id="PRFA01000014">
    <property type="protein sequence ID" value="PWU97860.1"/>
    <property type="molecule type" value="Genomic_DNA"/>
</dbReference>
<evidence type="ECO:0000313" key="3">
    <source>
        <dbReference type="Proteomes" id="UP000246121"/>
    </source>
</evidence>
<keyword evidence="1" id="KW-0472">Membrane</keyword>
<dbReference type="VEuPathDB" id="TriTrypDB:C4B63_14g220"/>